<dbReference type="AlphaFoldDB" id="A0AAD7CKI8"/>
<name>A0AAD7CKI8_9AGAR</name>
<keyword evidence="3" id="KW-1185">Reference proteome</keyword>
<organism evidence="2 3">
    <name type="scientific">Roridomyces roridus</name>
    <dbReference type="NCBI Taxonomy" id="1738132"/>
    <lineage>
        <taxon>Eukaryota</taxon>
        <taxon>Fungi</taxon>
        <taxon>Dikarya</taxon>
        <taxon>Basidiomycota</taxon>
        <taxon>Agaricomycotina</taxon>
        <taxon>Agaricomycetes</taxon>
        <taxon>Agaricomycetidae</taxon>
        <taxon>Agaricales</taxon>
        <taxon>Marasmiineae</taxon>
        <taxon>Mycenaceae</taxon>
        <taxon>Roridomyces</taxon>
    </lineage>
</organism>
<reference evidence="2" key="1">
    <citation type="submission" date="2023-03" db="EMBL/GenBank/DDBJ databases">
        <title>Massive genome expansion in bonnet fungi (Mycena s.s.) driven by repeated elements and novel gene families across ecological guilds.</title>
        <authorList>
            <consortium name="Lawrence Berkeley National Laboratory"/>
            <person name="Harder C.B."/>
            <person name="Miyauchi S."/>
            <person name="Viragh M."/>
            <person name="Kuo A."/>
            <person name="Thoen E."/>
            <person name="Andreopoulos B."/>
            <person name="Lu D."/>
            <person name="Skrede I."/>
            <person name="Drula E."/>
            <person name="Henrissat B."/>
            <person name="Morin E."/>
            <person name="Kohler A."/>
            <person name="Barry K."/>
            <person name="LaButti K."/>
            <person name="Morin E."/>
            <person name="Salamov A."/>
            <person name="Lipzen A."/>
            <person name="Mereny Z."/>
            <person name="Hegedus B."/>
            <person name="Baldrian P."/>
            <person name="Stursova M."/>
            <person name="Weitz H."/>
            <person name="Taylor A."/>
            <person name="Grigoriev I.V."/>
            <person name="Nagy L.G."/>
            <person name="Martin F."/>
            <person name="Kauserud H."/>
        </authorList>
    </citation>
    <scope>NUCLEOTIDE SEQUENCE</scope>
    <source>
        <strain evidence="2">9284</strain>
    </source>
</reference>
<comment type="caution">
    <text evidence="2">The sequence shown here is derived from an EMBL/GenBank/DDBJ whole genome shotgun (WGS) entry which is preliminary data.</text>
</comment>
<dbReference type="EMBL" id="JARKIF010000015">
    <property type="protein sequence ID" value="KAJ7622067.1"/>
    <property type="molecule type" value="Genomic_DNA"/>
</dbReference>
<dbReference type="Proteomes" id="UP001221142">
    <property type="component" value="Unassembled WGS sequence"/>
</dbReference>
<sequence>MATSTSTPSHSSVQMVGLAILENPRKSSPRTTVFDAYTYVGSSTVERALGSLRIYHENALDLPDIGWYFLTATCAKMVNGLAVYAESEAEQAEFNFVGDIKSYHLIAAGDSEAFKTLNLALRMYIMASGVVTVSDTPGLKFVVEPEQYTQAYADKQKASTDATPFTEKSIFPIEGRLDPNRYRGNKKPVPWVKRMVSFGGFLTDIASALDGDTPLDRFVVDVDNIAFFGAFTPPATPAPMASGSTPSAGEQVAFHVHPLL</sequence>
<evidence type="ECO:0000313" key="3">
    <source>
        <dbReference type="Proteomes" id="UP001221142"/>
    </source>
</evidence>
<protein>
    <submittedName>
        <fullName evidence="2">Uncharacterized protein</fullName>
    </submittedName>
</protein>
<evidence type="ECO:0000313" key="2">
    <source>
        <dbReference type="EMBL" id="KAJ7651106.1"/>
    </source>
</evidence>
<evidence type="ECO:0000313" key="1">
    <source>
        <dbReference type="EMBL" id="KAJ7622067.1"/>
    </source>
</evidence>
<accession>A0AAD7CKI8</accession>
<gene>
    <name evidence="2" type="ORF">FB45DRAFT_820578</name>
    <name evidence="1" type="ORF">FB45DRAFT_838276</name>
</gene>
<dbReference type="EMBL" id="JARKIF010000001">
    <property type="protein sequence ID" value="KAJ7651106.1"/>
    <property type="molecule type" value="Genomic_DNA"/>
</dbReference>
<proteinExistence type="predicted"/>